<accession>T1GNY5</accession>
<sequence>MFTIESWWTHSCSHYSFKSYITI</sequence>
<dbReference type="Proteomes" id="UP000015102">
    <property type="component" value="Unassembled WGS sequence"/>
</dbReference>
<dbReference type="HOGENOM" id="CLU_3423411_0_0_1"/>
<reference evidence="2" key="1">
    <citation type="submission" date="2013-02" db="EMBL/GenBank/DDBJ databases">
        <authorList>
            <person name="Hughes D."/>
        </authorList>
    </citation>
    <scope>NUCLEOTIDE SEQUENCE</scope>
    <source>
        <strain>Durham</strain>
        <strain evidence="2">NC isolate 2 -- Noor lab</strain>
    </source>
</reference>
<evidence type="ECO:0000313" key="1">
    <source>
        <dbReference type="EnsemblMetazoa" id="MESCA005298-PA"/>
    </source>
</evidence>
<reference evidence="1" key="2">
    <citation type="submission" date="2015-06" db="UniProtKB">
        <authorList>
            <consortium name="EnsemblMetazoa"/>
        </authorList>
    </citation>
    <scope>IDENTIFICATION</scope>
</reference>
<evidence type="ECO:0000313" key="2">
    <source>
        <dbReference type="Proteomes" id="UP000015102"/>
    </source>
</evidence>
<proteinExistence type="predicted"/>
<dbReference type="AlphaFoldDB" id="T1GNY5"/>
<name>T1GNY5_MEGSC</name>
<keyword evidence="2" id="KW-1185">Reference proteome</keyword>
<protein>
    <submittedName>
        <fullName evidence="1">Uncharacterized protein</fullName>
    </submittedName>
</protein>
<organism evidence="1 2">
    <name type="scientific">Megaselia scalaris</name>
    <name type="common">Humpbacked fly</name>
    <name type="synonym">Phora scalaris</name>
    <dbReference type="NCBI Taxonomy" id="36166"/>
    <lineage>
        <taxon>Eukaryota</taxon>
        <taxon>Metazoa</taxon>
        <taxon>Ecdysozoa</taxon>
        <taxon>Arthropoda</taxon>
        <taxon>Hexapoda</taxon>
        <taxon>Insecta</taxon>
        <taxon>Pterygota</taxon>
        <taxon>Neoptera</taxon>
        <taxon>Endopterygota</taxon>
        <taxon>Diptera</taxon>
        <taxon>Brachycera</taxon>
        <taxon>Muscomorpha</taxon>
        <taxon>Platypezoidea</taxon>
        <taxon>Phoridae</taxon>
        <taxon>Megaseliini</taxon>
        <taxon>Megaselia</taxon>
    </lineage>
</organism>
<dbReference type="EMBL" id="CAQQ02169684">
    <property type="status" value="NOT_ANNOTATED_CDS"/>
    <property type="molecule type" value="Genomic_DNA"/>
</dbReference>
<dbReference type="EnsemblMetazoa" id="MESCA005298-RA">
    <property type="protein sequence ID" value="MESCA005298-PA"/>
    <property type="gene ID" value="MESCA005298"/>
</dbReference>